<feature type="compositionally biased region" description="Low complexity" evidence="1">
    <location>
        <begin position="79"/>
        <end position="91"/>
    </location>
</feature>
<proteinExistence type="predicted"/>
<organism evidence="2 3">
    <name type="scientific">Argiope bruennichi</name>
    <name type="common">Wasp spider</name>
    <name type="synonym">Aranea bruennichi</name>
    <dbReference type="NCBI Taxonomy" id="94029"/>
    <lineage>
        <taxon>Eukaryota</taxon>
        <taxon>Metazoa</taxon>
        <taxon>Ecdysozoa</taxon>
        <taxon>Arthropoda</taxon>
        <taxon>Chelicerata</taxon>
        <taxon>Arachnida</taxon>
        <taxon>Araneae</taxon>
        <taxon>Araneomorphae</taxon>
        <taxon>Entelegynae</taxon>
        <taxon>Araneoidea</taxon>
        <taxon>Araneidae</taxon>
        <taxon>Argiope</taxon>
    </lineage>
</organism>
<reference evidence="2" key="2">
    <citation type="submission" date="2020-06" db="EMBL/GenBank/DDBJ databases">
        <authorList>
            <person name="Sheffer M."/>
        </authorList>
    </citation>
    <scope>NUCLEOTIDE SEQUENCE</scope>
</reference>
<feature type="compositionally biased region" description="Polar residues" evidence="1">
    <location>
        <begin position="64"/>
        <end position="74"/>
    </location>
</feature>
<gene>
    <name evidence="2" type="ORF">HNY73_015751</name>
</gene>
<feature type="region of interest" description="Disordered" evidence="1">
    <location>
        <begin position="64"/>
        <end position="126"/>
    </location>
</feature>
<reference evidence="2" key="1">
    <citation type="journal article" date="2020" name="bioRxiv">
        <title>Chromosome-level reference genome of the European wasp spider Argiope bruennichi: a resource for studies on range expansion and evolutionary adaptation.</title>
        <authorList>
            <person name="Sheffer M.M."/>
            <person name="Hoppe A."/>
            <person name="Krehenwinkel H."/>
            <person name="Uhl G."/>
            <person name="Kuss A.W."/>
            <person name="Jensen L."/>
            <person name="Jensen C."/>
            <person name="Gillespie R.G."/>
            <person name="Hoff K.J."/>
            <person name="Prost S."/>
        </authorList>
    </citation>
    <scope>NUCLEOTIDE SEQUENCE</scope>
</reference>
<dbReference type="EMBL" id="JABXBU010002227">
    <property type="protein sequence ID" value="KAF8773056.1"/>
    <property type="molecule type" value="Genomic_DNA"/>
</dbReference>
<evidence type="ECO:0000256" key="1">
    <source>
        <dbReference type="SAM" id="MobiDB-lite"/>
    </source>
</evidence>
<dbReference type="Proteomes" id="UP000807504">
    <property type="component" value="Unassembled WGS sequence"/>
</dbReference>
<name>A0A8T0EJZ9_ARGBR</name>
<keyword evidence="3" id="KW-1185">Reference proteome</keyword>
<comment type="caution">
    <text evidence="2">The sequence shown here is derived from an EMBL/GenBank/DDBJ whole genome shotgun (WGS) entry which is preliminary data.</text>
</comment>
<dbReference type="AlphaFoldDB" id="A0A8T0EJZ9"/>
<protein>
    <submittedName>
        <fullName evidence="2">Uncharacterized protein</fullName>
    </submittedName>
</protein>
<feature type="compositionally biased region" description="Polar residues" evidence="1">
    <location>
        <begin position="92"/>
        <end position="115"/>
    </location>
</feature>
<sequence length="194" mass="21533">MVRNTSLLITSMLTTSACITYLWTLDSFGITDPSEKKTAVELQETARQHFLDPVKIENDRTILSTIPPNSSQQAKEPPISANTSSTINTSSKQNPESSNQIQTIKATNNQNLSNSKKPEHLKEKKAVKKARLAASKKKKDLTNRPITKDDFLKKMKKTIDAQKAETLLNIHPSDDDLLTSASETDILLSSPKRS</sequence>
<dbReference type="PROSITE" id="PS51257">
    <property type="entry name" value="PROKAR_LIPOPROTEIN"/>
    <property type="match status" value="1"/>
</dbReference>
<accession>A0A8T0EJZ9</accession>
<evidence type="ECO:0000313" key="2">
    <source>
        <dbReference type="EMBL" id="KAF8773056.1"/>
    </source>
</evidence>
<evidence type="ECO:0000313" key="3">
    <source>
        <dbReference type="Proteomes" id="UP000807504"/>
    </source>
</evidence>